<dbReference type="PANTHER" id="PTHR47843">
    <property type="entry name" value="BTB DOMAIN-CONTAINING PROTEIN-RELATED"/>
    <property type="match status" value="1"/>
</dbReference>
<dbReference type="InterPro" id="IPR011333">
    <property type="entry name" value="SKP1/BTB/POZ_sf"/>
</dbReference>
<proteinExistence type="predicted"/>
<protein>
    <recommendedName>
        <fullName evidence="1">BTB domain-containing protein</fullName>
    </recommendedName>
</protein>
<evidence type="ECO:0000313" key="2">
    <source>
        <dbReference type="EMBL" id="KAJ9606895.1"/>
    </source>
</evidence>
<sequence length="333" mass="37413">MARANYLQLLGAGLEPDATLVGDGVEFPVHRQIVCPQSGYLRAALNGNWLESSANRVELREIDLDTTRKIIHFLYEGVYVTNLGADFLPDERLSRSFERDLRAYQSADYLMIGSLKDAILEAMVAFVYANRNLHAEVVARNLNMMYEGTHPNDRDLRCRFTKIYVERLVRATPDAYAANGVVVNAIASHEPELWTRIENMTEKLAAISTPRANLLRHVGAFLDQWQSARWYGKPCRILITDMKTKSKNSFCKGNDCGTSRQYKLKTDIDPEGGVRANVWCTNCQHSTSISTPESLPVVQRAFSGLVIDGCHKRKSIFGCPEFESQGFPSVWAG</sequence>
<name>A0AA39CG49_9EURO</name>
<dbReference type="SMART" id="SM00225">
    <property type="entry name" value="BTB"/>
    <property type="match status" value="1"/>
</dbReference>
<reference evidence="2" key="1">
    <citation type="submission" date="2022-10" db="EMBL/GenBank/DDBJ databases">
        <title>Culturing micro-colonial fungi from biological soil crusts in the Mojave desert and describing Neophaeococcomyces mojavensis, and introducing the new genera and species Taxawa tesnikishii.</title>
        <authorList>
            <person name="Kurbessoian T."/>
            <person name="Stajich J.E."/>
        </authorList>
    </citation>
    <scope>NUCLEOTIDE SEQUENCE</scope>
    <source>
        <strain evidence="2">TK_41</strain>
    </source>
</reference>
<dbReference type="EMBL" id="JAPDRK010000013">
    <property type="protein sequence ID" value="KAJ9606895.1"/>
    <property type="molecule type" value="Genomic_DNA"/>
</dbReference>
<evidence type="ECO:0000313" key="3">
    <source>
        <dbReference type="Proteomes" id="UP001172673"/>
    </source>
</evidence>
<dbReference type="InterPro" id="IPR000210">
    <property type="entry name" value="BTB/POZ_dom"/>
</dbReference>
<dbReference type="Gene3D" id="3.30.710.10">
    <property type="entry name" value="Potassium Channel Kv1.1, Chain A"/>
    <property type="match status" value="1"/>
</dbReference>
<keyword evidence="3" id="KW-1185">Reference proteome</keyword>
<dbReference type="PROSITE" id="PS50097">
    <property type="entry name" value="BTB"/>
    <property type="match status" value="1"/>
</dbReference>
<gene>
    <name evidence="2" type="ORF">H2200_008905</name>
</gene>
<feature type="domain" description="BTB" evidence="1">
    <location>
        <begin position="16"/>
        <end position="77"/>
    </location>
</feature>
<evidence type="ECO:0000259" key="1">
    <source>
        <dbReference type="PROSITE" id="PS50097"/>
    </source>
</evidence>
<dbReference type="Pfam" id="PF00651">
    <property type="entry name" value="BTB"/>
    <property type="match status" value="1"/>
</dbReference>
<comment type="caution">
    <text evidence="2">The sequence shown here is derived from an EMBL/GenBank/DDBJ whole genome shotgun (WGS) entry which is preliminary data.</text>
</comment>
<dbReference type="SUPFAM" id="SSF54695">
    <property type="entry name" value="POZ domain"/>
    <property type="match status" value="1"/>
</dbReference>
<dbReference type="AlphaFoldDB" id="A0AA39CG49"/>
<dbReference type="Proteomes" id="UP001172673">
    <property type="component" value="Unassembled WGS sequence"/>
</dbReference>
<organism evidence="2 3">
    <name type="scientific">Cladophialophora chaetospira</name>
    <dbReference type="NCBI Taxonomy" id="386627"/>
    <lineage>
        <taxon>Eukaryota</taxon>
        <taxon>Fungi</taxon>
        <taxon>Dikarya</taxon>
        <taxon>Ascomycota</taxon>
        <taxon>Pezizomycotina</taxon>
        <taxon>Eurotiomycetes</taxon>
        <taxon>Chaetothyriomycetidae</taxon>
        <taxon>Chaetothyriales</taxon>
        <taxon>Herpotrichiellaceae</taxon>
        <taxon>Cladophialophora</taxon>
    </lineage>
</organism>
<accession>A0AA39CG49</accession>
<dbReference type="CDD" id="cd18186">
    <property type="entry name" value="BTB_POZ_ZBTB_KLHL-like"/>
    <property type="match status" value="1"/>
</dbReference>